<name>A0ABT1FFT4_9GAMM</name>
<evidence type="ECO:0000313" key="2">
    <source>
        <dbReference type="EMBL" id="MCP1376253.1"/>
    </source>
</evidence>
<comment type="caution">
    <text evidence="2">The sequence shown here is derived from an EMBL/GenBank/DDBJ whole genome shotgun (WGS) entry which is preliminary data.</text>
</comment>
<evidence type="ECO:0000256" key="1">
    <source>
        <dbReference type="SAM" id="Phobius"/>
    </source>
</evidence>
<dbReference type="Proteomes" id="UP001204615">
    <property type="component" value="Unassembled WGS sequence"/>
</dbReference>
<dbReference type="RefSeq" id="WP_253569060.1">
    <property type="nucleotide sequence ID" value="NZ_JAMZEK010000005.1"/>
</dbReference>
<feature type="transmembrane region" description="Helical" evidence="1">
    <location>
        <begin position="21"/>
        <end position="43"/>
    </location>
</feature>
<keyword evidence="3" id="KW-1185">Reference proteome</keyword>
<protein>
    <submittedName>
        <fullName evidence="2">Uncharacterized protein</fullName>
    </submittedName>
</protein>
<keyword evidence="1" id="KW-0472">Membrane</keyword>
<gene>
    <name evidence="2" type="ORF">NC595_19570</name>
</gene>
<keyword evidence="1" id="KW-0812">Transmembrane</keyword>
<dbReference type="EMBL" id="JAMZEK010000005">
    <property type="protein sequence ID" value="MCP1376253.1"/>
    <property type="molecule type" value="Genomic_DNA"/>
</dbReference>
<evidence type="ECO:0000313" key="3">
    <source>
        <dbReference type="Proteomes" id="UP001204615"/>
    </source>
</evidence>
<organism evidence="2 3">
    <name type="scientific">Dyella lutea</name>
    <dbReference type="NCBI Taxonomy" id="2950441"/>
    <lineage>
        <taxon>Bacteria</taxon>
        <taxon>Pseudomonadati</taxon>
        <taxon>Pseudomonadota</taxon>
        <taxon>Gammaproteobacteria</taxon>
        <taxon>Lysobacterales</taxon>
        <taxon>Rhodanobacteraceae</taxon>
        <taxon>Dyella</taxon>
    </lineage>
</organism>
<reference evidence="2 3" key="1">
    <citation type="submission" date="2022-06" db="EMBL/GenBank/DDBJ databases">
        <title>Dyella sp. Sa strain:Sa Genome sequencing.</title>
        <authorList>
            <person name="Park S."/>
        </authorList>
    </citation>
    <scope>NUCLEOTIDE SEQUENCE [LARGE SCALE GENOMIC DNA]</scope>
    <source>
        <strain evidence="2 3">Sa</strain>
    </source>
</reference>
<sequence length="47" mass="5195">MSMAGPRPDPHRRRRPAASPWREVLPVLLAKLVAAAALGWMLFSASR</sequence>
<proteinExistence type="predicted"/>
<accession>A0ABT1FFT4</accession>
<keyword evidence="1" id="KW-1133">Transmembrane helix</keyword>